<proteinExistence type="predicted"/>
<comment type="caution">
    <text evidence="1">The sequence shown here is derived from an EMBL/GenBank/DDBJ whole genome shotgun (WGS) entry which is preliminary data.</text>
</comment>
<keyword evidence="2" id="KW-1185">Reference proteome</keyword>
<dbReference type="Proteomes" id="UP000257109">
    <property type="component" value="Unassembled WGS sequence"/>
</dbReference>
<evidence type="ECO:0000313" key="2">
    <source>
        <dbReference type="Proteomes" id="UP000257109"/>
    </source>
</evidence>
<reference evidence="1" key="1">
    <citation type="submission" date="2018-05" db="EMBL/GenBank/DDBJ databases">
        <title>Draft genome of Mucuna pruriens seed.</title>
        <authorList>
            <person name="Nnadi N.E."/>
            <person name="Vos R."/>
            <person name="Hasami M.H."/>
            <person name="Devisetty U.K."/>
            <person name="Aguiy J.C."/>
        </authorList>
    </citation>
    <scope>NUCLEOTIDE SEQUENCE [LARGE SCALE GENOMIC DNA]</scope>
    <source>
        <strain evidence="1">JCA_2017</strain>
    </source>
</reference>
<evidence type="ECO:0000313" key="1">
    <source>
        <dbReference type="EMBL" id="RDY06029.1"/>
    </source>
</evidence>
<sequence>MNTRKDSTNYAQHVHTIKSANNWLMMLDRNIIDAASDGTLMDKTPRTVRHLILNMASNTQQFGTRVAVTFKVVNEVSTIDNLRLENHLTKLTSLVRQLAVGQHQSSASVRVYGICTFLEHPTNMFPTL</sequence>
<dbReference type="EMBL" id="QJKJ01001761">
    <property type="protein sequence ID" value="RDY06029.1"/>
    <property type="molecule type" value="Genomic_DNA"/>
</dbReference>
<feature type="non-terminal residue" evidence="1">
    <location>
        <position position="1"/>
    </location>
</feature>
<name>A0A371HTB4_MUCPR</name>
<protein>
    <submittedName>
        <fullName evidence="1">Uncharacterized protein</fullName>
    </submittedName>
</protein>
<accession>A0A371HTB4</accession>
<gene>
    <name evidence="1" type="ORF">CR513_10048</name>
</gene>
<organism evidence="1 2">
    <name type="scientific">Mucuna pruriens</name>
    <name type="common">Velvet bean</name>
    <name type="synonym">Dolichos pruriens</name>
    <dbReference type="NCBI Taxonomy" id="157652"/>
    <lineage>
        <taxon>Eukaryota</taxon>
        <taxon>Viridiplantae</taxon>
        <taxon>Streptophyta</taxon>
        <taxon>Embryophyta</taxon>
        <taxon>Tracheophyta</taxon>
        <taxon>Spermatophyta</taxon>
        <taxon>Magnoliopsida</taxon>
        <taxon>eudicotyledons</taxon>
        <taxon>Gunneridae</taxon>
        <taxon>Pentapetalae</taxon>
        <taxon>rosids</taxon>
        <taxon>fabids</taxon>
        <taxon>Fabales</taxon>
        <taxon>Fabaceae</taxon>
        <taxon>Papilionoideae</taxon>
        <taxon>50 kb inversion clade</taxon>
        <taxon>NPAAA clade</taxon>
        <taxon>indigoferoid/millettioid clade</taxon>
        <taxon>Phaseoleae</taxon>
        <taxon>Mucuna</taxon>
    </lineage>
</organism>
<dbReference type="AlphaFoldDB" id="A0A371HTB4"/>